<feature type="transmembrane region" description="Helical" evidence="2">
    <location>
        <begin position="70"/>
        <end position="91"/>
    </location>
</feature>
<feature type="signal peptide" evidence="3">
    <location>
        <begin position="1"/>
        <end position="23"/>
    </location>
</feature>
<dbReference type="Proteomes" id="UP001054837">
    <property type="component" value="Unassembled WGS sequence"/>
</dbReference>
<keyword evidence="2" id="KW-0472">Membrane</keyword>
<evidence type="ECO:0000256" key="2">
    <source>
        <dbReference type="SAM" id="Phobius"/>
    </source>
</evidence>
<evidence type="ECO:0000256" key="1">
    <source>
        <dbReference type="SAM" id="MobiDB-lite"/>
    </source>
</evidence>
<keyword evidence="2" id="KW-0812">Transmembrane</keyword>
<sequence length="172" mass="18695">MHLKYFLVIIVISSAISISIVSCRRIDSNNQPTDGNTTELTSEITVSNATKEIEIPLVLQSSSDDGSKNLAVTIASPIAGLIWLVCCCYCIRKCCCQKNTQNVVIMNQNTAAAPAPAAPQIILQQPIINQNMNAPSQQVPMQQWAPQQPPQQWAPQPPPQQFGGLPNITMKA</sequence>
<feature type="chain" id="PRO_5043573707" evidence="3">
    <location>
        <begin position="24"/>
        <end position="172"/>
    </location>
</feature>
<reference evidence="4 5" key="1">
    <citation type="submission" date="2021-06" db="EMBL/GenBank/DDBJ databases">
        <title>Caerostris darwini draft genome.</title>
        <authorList>
            <person name="Kono N."/>
            <person name="Arakawa K."/>
        </authorList>
    </citation>
    <scope>NUCLEOTIDE SEQUENCE [LARGE SCALE GENOMIC DNA]</scope>
</reference>
<accession>A0AAV4NLA4</accession>
<evidence type="ECO:0000256" key="3">
    <source>
        <dbReference type="SAM" id="SignalP"/>
    </source>
</evidence>
<organism evidence="4 5">
    <name type="scientific">Caerostris darwini</name>
    <dbReference type="NCBI Taxonomy" id="1538125"/>
    <lineage>
        <taxon>Eukaryota</taxon>
        <taxon>Metazoa</taxon>
        <taxon>Ecdysozoa</taxon>
        <taxon>Arthropoda</taxon>
        <taxon>Chelicerata</taxon>
        <taxon>Arachnida</taxon>
        <taxon>Araneae</taxon>
        <taxon>Araneomorphae</taxon>
        <taxon>Entelegynae</taxon>
        <taxon>Araneoidea</taxon>
        <taxon>Araneidae</taxon>
        <taxon>Caerostris</taxon>
    </lineage>
</organism>
<proteinExistence type="predicted"/>
<gene>
    <name evidence="4" type="ORF">CDAR_365311</name>
</gene>
<name>A0AAV4NLA4_9ARAC</name>
<feature type="compositionally biased region" description="Low complexity" evidence="1">
    <location>
        <begin position="136"/>
        <end position="154"/>
    </location>
</feature>
<feature type="region of interest" description="Disordered" evidence="1">
    <location>
        <begin position="136"/>
        <end position="172"/>
    </location>
</feature>
<dbReference type="AlphaFoldDB" id="A0AAV4NLA4"/>
<evidence type="ECO:0000313" key="4">
    <source>
        <dbReference type="EMBL" id="GIX85569.1"/>
    </source>
</evidence>
<dbReference type="PROSITE" id="PS51257">
    <property type="entry name" value="PROKAR_LIPOPROTEIN"/>
    <property type="match status" value="1"/>
</dbReference>
<protein>
    <submittedName>
        <fullName evidence="4">Uncharacterized protein</fullName>
    </submittedName>
</protein>
<keyword evidence="5" id="KW-1185">Reference proteome</keyword>
<comment type="caution">
    <text evidence="4">The sequence shown here is derived from an EMBL/GenBank/DDBJ whole genome shotgun (WGS) entry which is preliminary data.</text>
</comment>
<keyword evidence="2" id="KW-1133">Transmembrane helix</keyword>
<keyword evidence="3" id="KW-0732">Signal</keyword>
<evidence type="ECO:0000313" key="5">
    <source>
        <dbReference type="Proteomes" id="UP001054837"/>
    </source>
</evidence>
<dbReference type="EMBL" id="BPLQ01001801">
    <property type="protein sequence ID" value="GIX85569.1"/>
    <property type="molecule type" value="Genomic_DNA"/>
</dbReference>